<protein>
    <submittedName>
        <fullName evidence="2">BrnT family toxin</fullName>
    </submittedName>
</protein>
<dbReference type="InterPro" id="IPR038573">
    <property type="entry name" value="BrnT_sf"/>
</dbReference>
<dbReference type="EMBL" id="QVEZ01000003">
    <property type="protein sequence ID" value="RGC06174.1"/>
    <property type="molecule type" value="Genomic_DNA"/>
</dbReference>
<evidence type="ECO:0000313" key="4">
    <source>
        <dbReference type="Proteomes" id="UP000261079"/>
    </source>
</evidence>
<evidence type="ECO:0000313" key="1">
    <source>
        <dbReference type="EMBL" id="PDX90708.1"/>
    </source>
</evidence>
<organism evidence="1 3">
    <name type="scientific">Faecalibacterium prausnitzii</name>
    <dbReference type="NCBI Taxonomy" id="853"/>
    <lineage>
        <taxon>Bacteria</taxon>
        <taxon>Bacillati</taxon>
        <taxon>Bacillota</taxon>
        <taxon>Clostridia</taxon>
        <taxon>Eubacteriales</taxon>
        <taxon>Oscillospiraceae</taxon>
        <taxon>Faecalibacterium</taxon>
    </lineage>
</organism>
<accession>A0A2A7BHC1</accession>
<reference evidence="2 4" key="2">
    <citation type="submission" date="2018-08" db="EMBL/GenBank/DDBJ databases">
        <title>A genome reference for cultivated species of the human gut microbiota.</title>
        <authorList>
            <person name="Zou Y."/>
            <person name="Xue W."/>
            <person name="Luo G."/>
        </authorList>
    </citation>
    <scope>NUCLEOTIDE SEQUENCE [LARGE SCALE GENOMIC DNA]</scope>
    <source>
        <strain evidence="2 4">AM42-11AC</strain>
    </source>
</reference>
<proteinExistence type="predicted"/>
<dbReference type="RefSeq" id="WP_097769925.1">
    <property type="nucleotide sequence ID" value="NZ_CABVEM010000004.1"/>
</dbReference>
<evidence type="ECO:0000313" key="2">
    <source>
        <dbReference type="EMBL" id="RGC06174.1"/>
    </source>
</evidence>
<evidence type="ECO:0000313" key="3">
    <source>
        <dbReference type="Proteomes" id="UP000220438"/>
    </source>
</evidence>
<comment type="caution">
    <text evidence="1">The sequence shown here is derived from an EMBL/GenBank/DDBJ whole genome shotgun (WGS) entry which is preliminary data.</text>
</comment>
<gene>
    <name evidence="1" type="ORF">CHR61_01230</name>
    <name evidence="2" type="ORF">DW905_07055</name>
</gene>
<reference evidence="1 3" key="1">
    <citation type="journal article" date="2017" name="Front. Microbiol.">
        <title>New Insights into the Diversity of the Genus Faecalibacterium.</title>
        <authorList>
            <person name="Benevides L."/>
            <person name="Burman S."/>
            <person name="Martin R."/>
            <person name="Robert V."/>
            <person name="Thomas M."/>
            <person name="Miquel S."/>
            <person name="Chain F."/>
            <person name="Sokol H."/>
            <person name="Bermudez-Humaran L.G."/>
            <person name="Morrison M."/>
            <person name="Langella P."/>
            <person name="Azevedo V.A."/>
            <person name="Chatel J.M."/>
            <person name="Soares S."/>
        </authorList>
    </citation>
    <scope>NUCLEOTIDE SEQUENCE [LARGE SCALE GENOMIC DNA]</scope>
    <source>
        <strain evidence="1 3">AHMP21</strain>
    </source>
</reference>
<sequence>MESIQFEWDENKNRINQHKHGISFLEAKTVFYDEEALVIDDPEHSEQEDRFIILGLSSRANLLVVCHCYRASDTVIRIISARKATKTESKYYGK</sequence>
<dbReference type="AlphaFoldDB" id="A0A2A7BHC1"/>
<dbReference type="EMBL" id="NOUW01000005">
    <property type="protein sequence ID" value="PDX90708.1"/>
    <property type="molecule type" value="Genomic_DNA"/>
</dbReference>
<dbReference type="Pfam" id="PF04365">
    <property type="entry name" value="BrnT_toxin"/>
    <property type="match status" value="1"/>
</dbReference>
<dbReference type="Proteomes" id="UP000220438">
    <property type="component" value="Unassembled WGS sequence"/>
</dbReference>
<name>A0A2A7BHC1_9FIRM</name>
<dbReference type="Gene3D" id="3.10.450.530">
    <property type="entry name" value="Ribonuclease toxin, BrnT, of type II toxin-antitoxin system"/>
    <property type="match status" value="1"/>
</dbReference>
<dbReference type="InterPro" id="IPR007460">
    <property type="entry name" value="BrnT_toxin"/>
</dbReference>
<dbReference type="Proteomes" id="UP000261079">
    <property type="component" value="Unassembled WGS sequence"/>
</dbReference>